<protein>
    <submittedName>
        <fullName evidence="1">Uncharacterized protein</fullName>
    </submittedName>
</protein>
<organism evidence="1 2">
    <name type="scientific">Deinococcus arenae</name>
    <dbReference type="NCBI Taxonomy" id="1452751"/>
    <lineage>
        <taxon>Bacteria</taxon>
        <taxon>Thermotogati</taxon>
        <taxon>Deinococcota</taxon>
        <taxon>Deinococci</taxon>
        <taxon>Deinococcales</taxon>
        <taxon>Deinococcaceae</taxon>
        <taxon>Deinococcus</taxon>
    </lineage>
</organism>
<dbReference type="AlphaFoldDB" id="A0A8H9L871"/>
<reference evidence="2" key="1">
    <citation type="journal article" date="2019" name="Int. J. Syst. Evol. Microbiol.">
        <title>The Global Catalogue of Microorganisms (GCM) 10K type strain sequencing project: providing services to taxonomists for standard genome sequencing and annotation.</title>
        <authorList>
            <consortium name="The Broad Institute Genomics Platform"/>
            <consortium name="The Broad Institute Genome Sequencing Center for Infectious Disease"/>
            <person name="Wu L."/>
            <person name="Ma J."/>
        </authorList>
    </citation>
    <scope>NUCLEOTIDE SEQUENCE [LARGE SCALE GENOMIC DNA]</scope>
    <source>
        <strain evidence="2">JCM 31047</strain>
    </source>
</reference>
<evidence type="ECO:0000313" key="2">
    <source>
        <dbReference type="Proteomes" id="UP000600547"/>
    </source>
</evidence>
<gene>
    <name evidence="1" type="ORF">GCM10008956_31740</name>
</gene>
<name>A0A8H9L871_9DEIO</name>
<proteinExistence type="predicted"/>
<dbReference type="EMBL" id="BMQG01000013">
    <property type="protein sequence ID" value="GGM53395.1"/>
    <property type="molecule type" value="Genomic_DNA"/>
</dbReference>
<comment type="caution">
    <text evidence="1">The sequence shown here is derived from an EMBL/GenBank/DDBJ whole genome shotgun (WGS) entry which is preliminary data.</text>
</comment>
<sequence>MRLKYELGTVACADMRTLTCHDHQEALQALRDILVLYVEMAGSYAGFGHAVDTGTFDPYQYLDAETEPSFESSFPVDIDVLRQGAVMAILCRLYDIWCDVEDFNDASTSEIRAALAHGRFWRFPEVEQLLTEAFERNPSFDDPWLYEALQPIYRTYVADYFTTLGGKRA</sequence>
<evidence type="ECO:0000313" key="1">
    <source>
        <dbReference type="EMBL" id="GGM53395.1"/>
    </source>
</evidence>
<accession>A0A8H9L871</accession>
<keyword evidence="2" id="KW-1185">Reference proteome</keyword>
<dbReference type="Proteomes" id="UP000600547">
    <property type="component" value="Unassembled WGS sequence"/>
</dbReference>